<proteinExistence type="predicted"/>
<reference evidence="3 4" key="1">
    <citation type="journal article" date="2019" name="Int. J. Syst. Evol. Microbiol.">
        <title>The Global Catalogue of Microorganisms (GCM) 10K type strain sequencing project: providing services to taxonomists for standard genome sequencing and annotation.</title>
        <authorList>
            <consortium name="The Broad Institute Genomics Platform"/>
            <consortium name="The Broad Institute Genome Sequencing Center for Infectious Disease"/>
            <person name="Wu L."/>
            <person name="Ma J."/>
        </authorList>
    </citation>
    <scope>NUCLEOTIDE SEQUENCE [LARGE SCALE GENOMIC DNA]</scope>
    <source>
        <strain evidence="3 4">JCM 6486</strain>
    </source>
</reference>
<dbReference type="EMBL" id="BAAACP010000018">
    <property type="protein sequence ID" value="GAA0865743.1"/>
    <property type="molecule type" value="Genomic_DNA"/>
</dbReference>
<dbReference type="Gene3D" id="3.40.50.1390">
    <property type="entry name" value="Resolvase, N-terminal catalytic domain"/>
    <property type="match status" value="1"/>
</dbReference>
<evidence type="ECO:0000259" key="1">
    <source>
        <dbReference type="PROSITE" id="PS51736"/>
    </source>
</evidence>
<dbReference type="InterPro" id="IPR050639">
    <property type="entry name" value="SSR_resolvase"/>
</dbReference>
<evidence type="ECO:0008006" key="5">
    <source>
        <dbReference type="Google" id="ProtNLM"/>
    </source>
</evidence>
<organism evidence="3 4">
    <name type="scientific">Paraclostridium tenue</name>
    <dbReference type="NCBI Taxonomy" id="1737"/>
    <lineage>
        <taxon>Bacteria</taxon>
        <taxon>Bacillati</taxon>
        <taxon>Bacillota</taxon>
        <taxon>Clostridia</taxon>
        <taxon>Peptostreptococcales</taxon>
        <taxon>Peptostreptococcaceae</taxon>
        <taxon>Paraclostridium</taxon>
    </lineage>
</organism>
<dbReference type="InterPro" id="IPR038109">
    <property type="entry name" value="DNA_bind_recomb_sf"/>
</dbReference>
<dbReference type="SMART" id="SM00857">
    <property type="entry name" value="Resolvase"/>
    <property type="match status" value="1"/>
</dbReference>
<accession>A0ABN1M9K0</accession>
<evidence type="ECO:0000259" key="2">
    <source>
        <dbReference type="PROSITE" id="PS51737"/>
    </source>
</evidence>
<evidence type="ECO:0000313" key="3">
    <source>
        <dbReference type="EMBL" id="GAA0865743.1"/>
    </source>
</evidence>
<dbReference type="PROSITE" id="PS51737">
    <property type="entry name" value="RECOMBINASE_DNA_BIND"/>
    <property type="match status" value="1"/>
</dbReference>
<sequence>MKKVVSYLRISSASQIDNTSIEMQHEKIELYCKLNNIELVNTYIDEGLSAKDSNRPSYNKMIEFVSNKENEIDAIIVYKADRIHRSLKNLMIMVDYLQEIDIGFISITEQFNTNTAQGLLFLQMIGSFSEFERKLISERTHSGRVSKGNKNLFPGGRIPLGYNLIDNDILSINDNEAKIVKNIFKLRSKGLSYEKIGLKYNFTKQRVAYILSNPIYIGKYVYDGKVEKNKINLQVPPIVSRYIWNKVNSKGN</sequence>
<dbReference type="Pfam" id="PF07508">
    <property type="entry name" value="Recombinase"/>
    <property type="match status" value="1"/>
</dbReference>
<protein>
    <recommendedName>
        <fullName evidence="5">Recombinase family protein</fullName>
    </recommendedName>
</protein>
<dbReference type="InterPro" id="IPR011109">
    <property type="entry name" value="DNA_bind_recombinase_dom"/>
</dbReference>
<dbReference type="PROSITE" id="PS51736">
    <property type="entry name" value="RECOMBINASES_3"/>
    <property type="match status" value="1"/>
</dbReference>
<keyword evidence="4" id="KW-1185">Reference proteome</keyword>
<dbReference type="Gene3D" id="3.90.1750.20">
    <property type="entry name" value="Putative Large Serine Recombinase, Chain B, Domain 2"/>
    <property type="match status" value="1"/>
</dbReference>
<comment type="caution">
    <text evidence="3">The sequence shown here is derived from an EMBL/GenBank/DDBJ whole genome shotgun (WGS) entry which is preliminary data.</text>
</comment>
<gene>
    <name evidence="3" type="ORF">GCM10008917_24380</name>
</gene>
<dbReference type="PANTHER" id="PTHR30461">
    <property type="entry name" value="DNA-INVERTASE FROM LAMBDOID PROPHAGE"/>
    <property type="match status" value="1"/>
</dbReference>
<feature type="domain" description="Recombinase" evidence="2">
    <location>
        <begin position="159"/>
        <end position="252"/>
    </location>
</feature>
<dbReference type="InterPro" id="IPR006119">
    <property type="entry name" value="Resolv_N"/>
</dbReference>
<dbReference type="InterPro" id="IPR036162">
    <property type="entry name" value="Resolvase-like_N_sf"/>
</dbReference>
<dbReference type="Proteomes" id="UP001400965">
    <property type="component" value="Unassembled WGS sequence"/>
</dbReference>
<dbReference type="Pfam" id="PF00239">
    <property type="entry name" value="Resolvase"/>
    <property type="match status" value="1"/>
</dbReference>
<dbReference type="CDD" id="cd00338">
    <property type="entry name" value="Ser_Recombinase"/>
    <property type="match status" value="1"/>
</dbReference>
<evidence type="ECO:0000313" key="4">
    <source>
        <dbReference type="Proteomes" id="UP001400965"/>
    </source>
</evidence>
<dbReference type="RefSeq" id="WP_346046410.1">
    <property type="nucleotide sequence ID" value="NZ_BAAACP010000018.1"/>
</dbReference>
<name>A0ABN1M9K0_9FIRM</name>
<dbReference type="SUPFAM" id="SSF53041">
    <property type="entry name" value="Resolvase-like"/>
    <property type="match status" value="1"/>
</dbReference>
<dbReference type="PANTHER" id="PTHR30461:SF23">
    <property type="entry name" value="DNA RECOMBINASE-RELATED"/>
    <property type="match status" value="1"/>
</dbReference>
<feature type="domain" description="Resolvase/invertase-type recombinase catalytic" evidence="1">
    <location>
        <begin position="3"/>
        <end position="151"/>
    </location>
</feature>